<dbReference type="InterPro" id="IPR031107">
    <property type="entry name" value="Small_HSP"/>
</dbReference>
<evidence type="ECO:0000313" key="5">
    <source>
        <dbReference type="Proteomes" id="UP000008555"/>
    </source>
</evidence>
<protein>
    <submittedName>
        <fullName evidence="4">Small heat shock protein</fullName>
    </submittedName>
</protein>
<name>A9KFM9_COXBN</name>
<comment type="similarity">
    <text evidence="1 2">Belongs to the small heat shock protein (HSP20) family.</text>
</comment>
<dbReference type="PANTHER" id="PTHR11527">
    <property type="entry name" value="HEAT-SHOCK PROTEIN 20 FAMILY MEMBER"/>
    <property type="match status" value="1"/>
</dbReference>
<dbReference type="InterPro" id="IPR008978">
    <property type="entry name" value="HSP20-like_chaperone"/>
</dbReference>
<evidence type="ECO:0000259" key="3">
    <source>
        <dbReference type="PROSITE" id="PS01031"/>
    </source>
</evidence>
<evidence type="ECO:0000256" key="2">
    <source>
        <dbReference type="RuleBase" id="RU003616"/>
    </source>
</evidence>
<accession>A9KFM9</accession>
<dbReference type="SUPFAM" id="SSF49764">
    <property type="entry name" value="HSP20-like chaperones"/>
    <property type="match status" value="1"/>
</dbReference>
<evidence type="ECO:0000256" key="1">
    <source>
        <dbReference type="PROSITE-ProRule" id="PRU00285"/>
    </source>
</evidence>
<sequence>MAKAVQKYPHSMLSHLQQDINRLFEPFGWATGGELWDAFSSEWSPHIDIKDEGQNYLICADIPGVDPKKIQVSMENNILTIKGERETEAKEKSEGYLRIERTKGAFLRQFTLPESVDAESIKAKSKHGVLEITIPKAQPPRTKKIEIEEQE</sequence>
<dbReference type="Proteomes" id="UP000008555">
    <property type="component" value="Chromosome"/>
</dbReference>
<gene>
    <name evidence="4" type="ordered locus">CBUD_1262</name>
</gene>
<dbReference type="InterPro" id="IPR002068">
    <property type="entry name" value="A-crystallin/Hsp20_dom"/>
</dbReference>
<dbReference type="RefSeq" id="WP_005770670.1">
    <property type="nucleotide sequence ID" value="NC_009727.1"/>
</dbReference>
<dbReference type="EMBL" id="CP000733">
    <property type="protein sequence ID" value="ABS78427.1"/>
    <property type="molecule type" value="Genomic_DNA"/>
</dbReference>
<dbReference type="KEGG" id="cbd:CBUD_1262"/>
<reference evidence="4 5" key="1">
    <citation type="journal article" date="2009" name="Infect. Immun.">
        <title>Comparative genomics reveal extensive transposon-mediated genomic plasticity and diversity among potential effector proteins within the genus Coxiella.</title>
        <authorList>
            <person name="Beare P.A."/>
            <person name="Unsworth N."/>
            <person name="Andoh M."/>
            <person name="Voth D.E."/>
            <person name="Omsland A."/>
            <person name="Gilk S.D."/>
            <person name="Williams K.P."/>
            <person name="Sobral B.W."/>
            <person name="Kupko J.J.III."/>
            <person name="Porcella S.F."/>
            <person name="Samuel J.E."/>
            <person name="Heinzen R.A."/>
        </authorList>
    </citation>
    <scope>NUCLEOTIDE SEQUENCE [LARGE SCALE GENOMIC DNA]</scope>
    <source>
        <strain evidence="4 5">Dugway 5J108-111</strain>
    </source>
</reference>
<dbReference type="PROSITE" id="PS01031">
    <property type="entry name" value="SHSP"/>
    <property type="match status" value="1"/>
</dbReference>
<dbReference type="Gene3D" id="2.60.40.790">
    <property type="match status" value="1"/>
</dbReference>
<organism evidence="4 5">
    <name type="scientific">Coxiella burnetii (strain Dugway 5J108-111)</name>
    <dbReference type="NCBI Taxonomy" id="434922"/>
    <lineage>
        <taxon>Bacteria</taxon>
        <taxon>Pseudomonadati</taxon>
        <taxon>Pseudomonadota</taxon>
        <taxon>Gammaproteobacteria</taxon>
        <taxon>Legionellales</taxon>
        <taxon>Coxiellaceae</taxon>
        <taxon>Coxiella</taxon>
    </lineage>
</organism>
<dbReference type="Pfam" id="PF00011">
    <property type="entry name" value="HSP20"/>
    <property type="match status" value="1"/>
</dbReference>
<dbReference type="AlphaFoldDB" id="A9KFM9"/>
<evidence type="ECO:0000313" key="4">
    <source>
        <dbReference type="EMBL" id="ABS78427.1"/>
    </source>
</evidence>
<dbReference type="HOGENOM" id="CLU_046737_9_0_6"/>
<proteinExistence type="inferred from homology"/>
<keyword evidence="4" id="KW-0346">Stress response</keyword>
<feature type="domain" description="SHSP" evidence="3">
    <location>
        <begin position="38"/>
        <end position="150"/>
    </location>
</feature>
<dbReference type="CDD" id="cd06464">
    <property type="entry name" value="ACD_sHsps-like"/>
    <property type="match status" value="1"/>
</dbReference>